<feature type="compositionally biased region" description="Basic and acidic residues" evidence="1">
    <location>
        <begin position="18"/>
        <end position="43"/>
    </location>
</feature>
<reference evidence="2" key="1">
    <citation type="journal article" date="2002" name="Nature">
        <title>The genome sequence and structure of rice chromosome 1.</title>
        <authorList>
            <person name="Sasaki T."/>
            <person name="Matsumoto T."/>
            <person name="Yamamoto K."/>
            <person name="Sakata K."/>
            <person name="Baba T."/>
            <person name="Katayose Y."/>
            <person name="Wu J."/>
            <person name="Niimura Y."/>
            <person name="Cheng Z."/>
            <person name="Nagamura Y."/>
            <person name="Antonio B.A."/>
            <person name="Kanamori H."/>
            <person name="Hosokawa S."/>
            <person name="Masukawa M."/>
            <person name="Arikawa K."/>
            <person name="Chiden Y."/>
            <person name="Hayashi M."/>
            <person name="Okamoto M."/>
            <person name="Ando T."/>
            <person name="Aoki H."/>
            <person name="Arita K."/>
            <person name="Hamada M."/>
            <person name="Harada C."/>
            <person name="Hijishita S."/>
            <person name="Honda M."/>
            <person name="Ichikawa Y."/>
            <person name="Idonuma A."/>
            <person name="Iijima M."/>
            <person name="Ikeda M."/>
            <person name="Ikeno M."/>
            <person name="Itoh S."/>
            <person name="Itoh T."/>
            <person name="Itoh Y."/>
            <person name="Itoh Y."/>
            <person name="Iwabuchi A."/>
            <person name="Kamiya K."/>
            <person name="Karasawa W."/>
            <person name="Katagiri S."/>
            <person name="Kikuta A."/>
            <person name="Kobayashi N."/>
            <person name="Kono I."/>
            <person name="Machita K."/>
            <person name="Maehara T."/>
            <person name="Mizuno H."/>
            <person name="Mizubayashi T."/>
            <person name="Mukai Y."/>
            <person name="Nagasaki H."/>
            <person name="Nakashima M."/>
            <person name="Nakama Y."/>
            <person name="Nakamichi Y."/>
            <person name="Nakamura M."/>
            <person name="Namiki N."/>
            <person name="Negishi M."/>
            <person name="Ohta I."/>
            <person name="Ono N."/>
            <person name="Saji S."/>
            <person name="Sakai K."/>
            <person name="Shibata M."/>
            <person name="Shimokawa T."/>
            <person name="Shomura A."/>
            <person name="Song J."/>
            <person name="Takazaki Y."/>
            <person name="Terasawa K."/>
            <person name="Tsuji K."/>
            <person name="Waki K."/>
            <person name="Yamagata H."/>
            <person name="Yamane H."/>
            <person name="Yoshiki S."/>
            <person name="Yoshihara R."/>
            <person name="Yukawa K."/>
            <person name="Zhong H."/>
            <person name="Iwama H."/>
            <person name="Endo T."/>
            <person name="Ito H."/>
            <person name="Hahn J.H."/>
            <person name="Kim H.I."/>
            <person name="Eun M.Y."/>
            <person name="Yano M."/>
            <person name="Jiang J."/>
            <person name="Gojobori T."/>
        </authorList>
    </citation>
    <scope>NUCLEOTIDE SEQUENCE [LARGE SCALE GENOMIC DNA]</scope>
</reference>
<sequence length="60" mass="6518">MGKWPGALMQLSPCVREETAAGKVGRERAVSGEERSPELRQEDQSNVISKAGNHKIDGLL</sequence>
<accession>Q5JKZ0</accession>
<evidence type="ECO:0000313" key="2">
    <source>
        <dbReference type="EMBL" id="BAD87867.1"/>
    </source>
</evidence>
<evidence type="ECO:0000256" key="1">
    <source>
        <dbReference type="SAM" id="MobiDB-lite"/>
    </source>
</evidence>
<dbReference type="Proteomes" id="UP000817658">
    <property type="component" value="Chromosome 1"/>
</dbReference>
<proteinExistence type="predicted"/>
<dbReference type="AlphaFoldDB" id="Q5JKZ0"/>
<gene>
    <name evidence="2" type="primary">B1147A04.1</name>
</gene>
<dbReference type="EMBL" id="AP003735">
    <property type="protein sequence ID" value="BAD87867.1"/>
    <property type="molecule type" value="Genomic_DNA"/>
</dbReference>
<organism evidence="2">
    <name type="scientific">Oryza sativa subsp. japonica</name>
    <name type="common">Rice</name>
    <dbReference type="NCBI Taxonomy" id="39947"/>
    <lineage>
        <taxon>Eukaryota</taxon>
        <taxon>Viridiplantae</taxon>
        <taxon>Streptophyta</taxon>
        <taxon>Embryophyta</taxon>
        <taxon>Tracheophyta</taxon>
        <taxon>Spermatophyta</taxon>
        <taxon>Magnoliopsida</taxon>
        <taxon>Liliopsida</taxon>
        <taxon>Poales</taxon>
        <taxon>Poaceae</taxon>
        <taxon>BOP clade</taxon>
        <taxon>Oryzoideae</taxon>
        <taxon>Oryzeae</taxon>
        <taxon>Oryzinae</taxon>
        <taxon>Oryza</taxon>
        <taxon>Oryza sativa</taxon>
    </lineage>
</organism>
<name>Q5JKZ0_ORYSJ</name>
<feature type="region of interest" description="Disordered" evidence="1">
    <location>
        <begin position="18"/>
        <end position="60"/>
    </location>
</feature>
<protein>
    <submittedName>
        <fullName evidence="2">Uncharacterized protein B1147A04.1</fullName>
    </submittedName>
</protein>